<dbReference type="EC" id="5.1.1.7" evidence="3 9"/>
<dbReference type="HAMAP" id="MF_00197">
    <property type="entry name" value="DAP_epimerase"/>
    <property type="match status" value="1"/>
</dbReference>
<comment type="pathway">
    <text evidence="1 9">Amino-acid biosynthesis; L-lysine biosynthesis via DAP pathway; DL-2,6-diaminopimelate from LL-2,6-diaminopimelate: step 1/1.</text>
</comment>
<comment type="subunit">
    <text evidence="9">Homodimer.</text>
</comment>
<dbReference type="EMBL" id="LT607756">
    <property type="protein sequence ID" value="SCG86858.1"/>
    <property type="molecule type" value="Genomic_DNA"/>
</dbReference>
<keyword evidence="4 9" id="KW-0963">Cytoplasm</keyword>
<dbReference type="PATRIC" id="fig|129848.4.peg.2371"/>
<dbReference type="STRING" id="118062.MCBB_2320"/>
<evidence type="ECO:0000256" key="10">
    <source>
        <dbReference type="PROSITE-ProRule" id="PRU10125"/>
    </source>
</evidence>
<dbReference type="InterPro" id="IPR018510">
    <property type="entry name" value="DAP_epimerase_AS"/>
</dbReference>
<comment type="similarity">
    <text evidence="2 9">Belongs to the diaminopimelate epimerase family.</text>
</comment>
<keyword evidence="12" id="KW-1185">Reference proteome</keyword>
<feature type="site" description="Could be important to modulate the pK values of the two catalytic cysteine residues" evidence="9">
    <location>
        <position position="186"/>
    </location>
</feature>
<dbReference type="NCBIfam" id="TIGR00652">
    <property type="entry name" value="DapF"/>
    <property type="match status" value="1"/>
</dbReference>
<comment type="catalytic activity">
    <reaction evidence="8 9">
        <text>(2S,6S)-2,6-diaminopimelate = meso-2,6-diaminopimelate</text>
        <dbReference type="Rhea" id="RHEA:15393"/>
        <dbReference type="ChEBI" id="CHEBI:57609"/>
        <dbReference type="ChEBI" id="CHEBI:57791"/>
        <dbReference type="EC" id="5.1.1.7"/>
    </reaction>
</comment>
<evidence type="ECO:0000256" key="2">
    <source>
        <dbReference type="ARBA" id="ARBA00010219"/>
    </source>
</evidence>
<feature type="binding site" evidence="9">
    <location>
        <position position="184"/>
    </location>
    <ligand>
        <name>substrate</name>
    </ligand>
</feature>
<feature type="binding site" evidence="9">
    <location>
        <begin position="93"/>
        <end position="94"/>
    </location>
    <ligand>
        <name>substrate</name>
    </ligand>
</feature>
<evidence type="ECO:0000256" key="5">
    <source>
        <dbReference type="ARBA" id="ARBA00022605"/>
    </source>
</evidence>
<organism evidence="11 12">
    <name type="scientific">Methanobacterium congolense</name>
    <dbReference type="NCBI Taxonomy" id="118062"/>
    <lineage>
        <taxon>Archaea</taxon>
        <taxon>Methanobacteriati</taxon>
        <taxon>Methanobacteriota</taxon>
        <taxon>Methanomada group</taxon>
        <taxon>Methanobacteria</taxon>
        <taxon>Methanobacteriales</taxon>
        <taxon>Methanobacteriaceae</taxon>
        <taxon>Methanobacterium</taxon>
    </lineage>
</organism>
<dbReference type="Pfam" id="PF01678">
    <property type="entry name" value="DAP_epimerase"/>
    <property type="match status" value="2"/>
</dbReference>
<dbReference type="InterPro" id="IPR001653">
    <property type="entry name" value="DAP_epimerase_DapF"/>
</dbReference>
<feature type="active site" evidence="10">
    <location>
        <position position="92"/>
    </location>
</feature>
<dbReference type="GO" id="GO:0008837">
    <property type="term" value="F:diaminopimelate epimerase activity"/>
    <property type="evidence" value="ECO:0007669"/>
    <property type="project" value="UniProtKB-UniRule"/>
</dbReference>
<feature type="binding site" evidence="9">
    <location>
        <position position="27"/>
    </location>
    <ligand>
        <name>substrate</name>
    </ligand>
</feature>
<feature type="binding site" evidence="9">
    <location>
        <position position="83"/>
    </location>
    <ligand>
        <name>substrate</name>
    </ligand>
</feature>
<evidence type="ECO:0000256" key="9">
    <source>
        <dbReference type="HAMAP-Rule" id="MF_00197"/>
    </source>
</evidence>
<evidence type="ECO:0000256" key="3">
    <source>
        <dbReference type="ARBA" id="ARBA00013080"/>
    </source>
</evidence>
<feature type="active site" description="Proton donor" evidence="9">
    <location>
        <position position="92"/>
    </location>
</feature>
<dbReference type="GeneID" id="30413153"/>
<feature type="active site" description="Proton acceptor" evidence="9">
    <location>
        <position position="244"/>
    </location>
</feature>
<feature type="binding site" evidence="9">
    <location>
        <begin position="245"/>
        <end position="246"/>
    </location>
    <ligand>
        <name>substrate</name>
    </ligand>
</feature>
<keyword evidence="7 9" id="KW-0413">Isomerase</keyword>
<name>A0A1D3L5N2_9EURY</name>
<dbReference type="GO" id="GO:0005829">
    <property type="term" value="C:cytosol"/>
    <property type="evidence" value="ECO:0007669"/>
    <property type="project" value="TreeGrafter"/>
</dbReference>
<dbReference type="AlphaFoldDB" id="A0A1D3L5N2"/>
<dbReference type="PROSITE" id="PS01326">
    <property type="entry name" value="DAP_EPIMERASE"/>
    <property type="match status" value="1"/>
</dbReference>
<evidence type="ECO:0000313" key="12">
    <source>
        <dbReference type="Proteomes" id="UP000094707"/>
    </source>
</evidence>
<dbReference type="Gene3D" id="3.10.310.10">
    <property type="entry name" value="Diaminopimelate Epimerase, Chain A, domain 1"/>
    <property type="match status" value="2"/>
</dbReference>
<reference evidence="11 12" key="1">
    <citation type="submission" date="2016-08" db="EMBL/GenBank/DDBJ databases">
        <authorList>
            <person name="Seilhamer J.J."/>
        </authorList>
    </citation>
    <scope>NUCLEOTIDE SEQUENCE [LARGE SCALE GENOMIC DNA]</scope>
    <source>
        <strain evidence="11">Buetzberg</strain>
    </source>
</reference>
<comment type="caution">
    <text evidence="9">Lacks conserved residue(s) required for the propagation of feature annotation.</text>
</comment>
<sequence length="305" mass="33824">MIEDIKIDDNMENDKLIIFSKMHGLGNDYVVVDESKEEIIPEYKKPVFVEEVCRRGFSVGADGVIFVAPATVEEADIRFRIFNADGSEAEMCGNGIRCFVKFVYENSIVTEETMMVETLGGLKEVDLNVRNCQVVSSTVDMGFATFNTDEIPMKPNISETGEFLEEELNVAGEKMKMSAVSVGNPHAVIFTEDVEAVDLDFVGPIIENHDAFPQRTNVHFVKILNRNEIEMLTWERGAGFTFACGTGATSCALVGYKLGKLDEEVLVHLPGGDLLILVQEVDGKLKAFMEGEAKLVFDGVMDFEF</sequence>
<dbReference type="FunFam" id="3.10.310.10:FF:000001">
    <property type="entry name" value="Diaminopimelate epimerase"/>
    <property type="match status" value="1"/>
</dbReference>
<dbReference type="KEGG" id="mcub:MCBB_2320"/>
<evidence type="ECO:0000256" key="7">
    <source>
        <dbReference type="ARBA" id="ARBA00023235"/>
    </source>
</evidence>
<dbReference type="PANTHER" id="PTHR31689:SF0">
    <property type="entry name" value="DIAMINOPIMELATE EPIMERASE"/>
    <property type="match status" value="1"/>
</dbReference>
<evidence type="ECO:0000256" key="1">
    <source>
        <dbReference type="ARBA" id="ARBA00005196"/>
    </source>
</evidence>
<evidence type="ECO:0000256" key="6">
    <source>
        <dbReference type="ARBA" id="ARBA00023154"/>
    </source>
</evidence>
<feature type="binding site" evidence="9">
    <location>
        <begin position="235"/>
        <end position="236"/>
    </location>
    <ligand>
        <name>substrate</name>
    </ligand>
</feature>
<keyword evidence="6 9" id="KW-0457">Lysine biosynthesis</keyword>
<evidence type="ECO:0000256" key="4">
    <source>
        <dbReference type="ARBA" id="ARBA00022490"/>
    </source>
</evidence>
<comment type="function">
    <text evidence="9">Catalyzes the stereoinversion of LL-2,6-diaminopimelate (L,L-DAP) to meso-diaminopimelate (meso-DAP), a precursor of L-lysine.</text>
</comment>
<protein>
    <recommendedName>
        <fullName evidence="3 9">Diaminopimelate epimerase</fullName>
        <shortName evidence="9">DAP epimerase</shortName>
        <ecNumber evidence="3 9">5.1.1.7</ecNumber>
    </recommendedName>
    <alternativeName>
        <fullName evidence="9">PLP-independent amino acid racemase</fullName>
    </alternativeName>
</protein>
<keyword evidence="5 9" id="KW-0028">Amino-acid biosynthesis</keyword>
<dbReference type="RefSeq" id="WP_231916369.1">
    <property type="nucleotide sequence ID" value="NZ_LT607756.1"/>
</dbReference>
<feature type="site" description="Could be important to modulate the pK values of the two catalytic cysteine residues" evidence="9">
    <location>
        <position position="235"/>
    </location>
</feature>
<dbReference type="UniPathway" id="UPA00034">
    <property type="reaction ID" value="UER00025"/>
</dbReference>
<gene>
    <name evidence="9 11" type="primary">dapF</name>
    <name evidence="11" type="ORF">MCBB_2320</name>
</gene>
<evidence type="ECO:0000256" key="8">
    <source>
        <dbReference type="ARBA" id="ARBA00051712"/>
    </source>
</evidence>
<feature type="binding site" evidence="9">
    <location>
        <position position="217"/>
    </location>
    <ligand>
        <name>substrate</name>
    </ligand>
</feature>
<evidence type="ECO:0000313" key="11">
    <source>
        <dbReference type="EMBL" id="SCG86858.1"/>
    </source>
</evidence>
<dbReference type="PANTHER" id="PTHR31689">
    <property type="entry name" value="DIAMINOPIMELATE EPIMERASE, CHLOROPLASTIC"/>
    <property type="match status" value="1"/>
</dbReference>
<comment type="subcellular location">
    <subcellularLocation>
        <location evidence="9">Cytoplasm</location>
    </subcellularLocation>
</comment>
<dbReference type="Proteomes" id="UP000094707">
    <property type="component" value="Chromosome I"/>
</dbReference>
<accession>A0A1D3L5N2</accession>
<proteinExistence type="inferred from homology"/>
<dbReference type="SUPFAM" id="SSF54506">
    <property type="entry name" value="Diaminopimelate epimerase-like"/>
    <property type="match status" value="2"/>
</dbReference>
<dbReference type="GO" id="GO:0009089">
    <property type="term" value="P:lysine biosynthetic process via diaminopimelate"/>
    <property type="evidence" value="ECO:0007669"/>
    <property type="project" value="UniProtKB-UniRule"/>
</dbReference>